<reference evidence="2" key="1">
    <citation type="submission" date="2017-06" db="EMBL/GenBank/DDBJ databases">
        <title>Whole genome sequence of Laribacter hongkongensis LHGZ1.</title>
        <authorList>
            <person name="Chen D."/>
            <person name="Wu H."/>
            <person name="Chen J."/>
        </authorList>
    </citation>
    <scope>NUCLEOTIDE SEQUENCE [LARGE SCALE GENOMIC DNA]</scope>
    <source>
        <strain evidence="2">LHGZ1</strain>
    </source>
</reference>
<evidence type="ECO:0000313" key="1">
    <source>
        <dbReference type="EMBL" id="ASJ26191.1"/>
    </source>
</evidence>
<organism evidence="1 2">
    <name type="scientific">Laribacter hongkongensis</name>
    <dbReference type="NCBI Taxonomy" id="168471"/>
    <lineage>
        <taxon>Bacteria</taxon>
        <taxon>Pseudomonadati</taxon>
        <taxon>Pseudomonadota</taxon>
        <taxon>Betaproteobacteria</taxon>
        <taxon>Neisseriales</taxon>
        <taxon>Aquaspirillaceae</taxon>
        <taxon>Laribacter</taxon>
    </lineage>
</organism>
<dbReference type="AlphaFoldDB" id="A0A248LP06"/>
<dbReference type="EMBL" id="CP022115">
    <property type="protein sequence ID" value="ASJ26191.1"/>
    <property type="molecule type" value="Genomic_DNA"/>
</dbReference>
<sequence length="125" mass="14571">MYEVNRSVLVIKPKQPFVDWLLSLPFRFDPEEVNLLNLREDCNALLVPPVEDFSEVRDFIKANWSSLFEAELADWCEDDSLWPTPRTQNLFSQWFEVETHSVVTDLAEAPLEREAFDALDLPNAE</sequence>
<proteinExistence type="predicted"/>
<dbReference type="RefSeq" id="WP_088861747.1">
    <property type="nucleotide sequence ID" value="NZ_CP022115.1"/>
</dbReference>
<dbReference type="OrthoDB" id="5431733at2"/>
<accession>A0A248LP06</accession>
<protein>
    <submittedName>
        <fullName evidence="1">VacJ</fullName>
    </submittedName>
</protein>
<evidence type="ECO:0000313" key="2">
    <source>
        <dbReference type="Proteomes" id="UP000197424"/>
    </source>
</evidence>
<dbReference type="Proteomes" id="UP000197424">
    <property type="component" value="Chromosome"/>
</dbReference>
<gene>
    <name evidence="1" type="primary">vacJ</name>
    <name evidence="1" type="ORF">LHGZ1_3360</name>
</gene>
<name>A0A248LP06_9NEIS</name>